<keyword evidence="3" id="KW-1133">Transmembrane helix</keyword>
<dbReference type="InterPro" id="IPR003409">
    <property type="entry name" value="MORN"/>
</dbReference>
<feature type="transmembrane region" description="Helical" evidence="3">
    <location>
        <begin position="41"/>
        <end position="59"/>
    </location>
</feature>
<dbReference type="Pfam" id="PF02493">
    <property type="entry name" value="MORN"/>
    <property type="match status" value="5"/>
</dbReference>
<feature type="compositionally biased region" description="Low complexity" evidence="2">
    <location>
        <begin position="63"/>
        <end position="80"/>
    </location>
</feature>
<protein>
    <submittedName>
        <fullName evidence="4">MORN repeat protein</fullName>
    </submittedName>
</protein>
<keyword evidence="1" id="KW-0677">Repeat</keyword>
<dbReference type="AlphaFoldDB" id="A0A162L4P7"/>
<evidence type="ECO:0000313" key="5">
    <source>
        <dbReference type="Proteomes" id="UP000077407"/>
    </source>
</evidence>
<dbReference type="PANTHER" id="PTHR43215:SF14">
    <property type="entry name" value="RADIAL SPOKE HEAD 1 HOMOLOG"/>
    <property type="match status" value="1"/>
</dbReference>
<accession>A0A162L4P7</accession>
<evidence type="ECO:0000256" key="2">
    <source>
        <dbReference type="SAM" id="MobiDB-lite"/>
    </source>
</evidence>
<sequence length="226" mass="25273">MKIQDKYNKIGKSKSNDLDKTVILKPKDIETKPVKKKKKRWIFGGIIALFILIGAIGSLNSPKNDSTNSNSVKTTSSSQKQAAVETAPVKATLKYDGDTYDGYVKDNKKIQQGKYTWANGDVYDGQWADNKMNGKGVLKKANGDSYNGEFINNKKQGSGTYVWADGESYEGSFQNDLMNGEGIYHFKNGDIYDGEWSNNKMNGEGKYTYKNGQVQQGTWENNKLKK</sequence>
<dbReference type="PANTHER" id="PTHR43215">
    <property type="entry name" value="RADIAL SPOKE HEAD 1 HOMOLOG"/>
    <property type="match status" value="1"/>
</dbReference>
<feature type="region of interest" description="Disordered" evidence="2">
    <location>
        <begin position="63"/>
        <end position="83"/>
    </location>
</feature>
<evidence type="ECO:0000313" key="4">
    <source>
        <dbReference type="EMBL" id="OAA91082.1"/>
    </source>
</evidence>
<dbReference type="SMART" id="SM00698">
    <property type="entry name" value="MORN"/>
    <property type="match status" value="5"/>
</dbReference>
<evidence type="ECO:0000256" key="1">
    <source>
        <dbReference type="ARBA" id="ARBA00022737"/>
    </source>
</evidence>
<dbReference type="RefSeq" id="WP_063554491.1">
    <property type="nucleotide sequence ID" value="NZ_LITT01000008.1"/>
</dbReference>
<keyword evidence="3" id="KW-0812">Transmembrane</keyword>
<dbReference type="SUPFAM" id="SSF82185">
    <property type="entry name" value="Histone H3 K4-specific methyltransferase SET7/9 N-terminal domain"/>
    <property type="match status" value="1"/>
</dbReference>
<evidence type="ECO:0000256" key="3">
    <source>
        <dbReference type="SAM" id="Phobius"/>
    </source>
</evidence>
<dbReference type="FunFam" id="2.20.110.10:FF:000002">
    <property type="entry name" value="Phosphatidylinositol 4-phosphate 5-kinase 8"/>
    <property type="match status" value="1"/>
</dbReference>
<name>A0A162L4P7_9CLOT</name>
<dbReference type="Proteomes" id="UP000077407">
    <property type="component" value="Unassembled WGS sequence"/>
</dbReference>
<dbReference type="PATRIC" id="fig|1538.10.peg.1416"/>
<keyword evidence="3" id="KW-0472">Membrane</keyword>
<dbReference type="EMBL" id="LITT01000008">
    <property type="protein sequence ID" value="OAA91082.1"/>
    <property type="molecule type" value="Genomic_DNA"/>
</dbReference>
<dbReference type="Gene3D" id="2.20.110.10">
    <property type="entry name" value="Histone H3 K4-specific methyltransferase SET7/9 N-terminal domain"/>
    <property type="match status" value="3"/>
</dbReference>
<organism evidence="4 5">
    <name type="scientific">Clostridium ljungdahlii</name>
    <dbReference type="NCBI Taxonomy" id="1538"/>
    <lineage>
        <taxon>Bacteria</taxon>
        <taxon>Bacillati</taxon>
        <taxon>Bacillota</taxon>
        <taxon>Clostridia</taxon>
        <taxon>Eubacteriales</taxon>
        <taxon>Clostridiaceae</taxon>
        <taxon>Clostridium</taxon>
    </lineage>
</organism>
<reference evidence="4 5" key="1">
    <citation type="journal article" date="2015" name="Biotechnol. Bioeng.">
        <title>Genome sequence and phenotypic characterization of Caulobacter segnis.</title>
        <authorList>
            <person name="Patel S."/>
            <person name="Fletcher B."/>
            <person name="Scott D.C."/>
            <person name="Ely B."/>
        </authorList>
    </citation>
    <scope>NUCLEOTIDE SEQUENCE [LARGE SCALE GENOMIC DNA]</scope>
    <source>
        <strain evidence="4 5">ERI-2</strain>
    </source>
</reference>
<proteinExistence type="predicted"/>
<comment type="caution">
    <text evidence="4">The sequence shown here is derived from an EMBL/GenBank/DDBJ whole genome shotgun (WGS) entry which is preliminary data.</text>
</comment>
<gene>
    <name evidence="4" type="ORF">WY13_00912</name>
</gene>